<dbReference type="EC" id="1.1.5.12" evidence="5"/>
<dbReference type="Pfam" id="PF09330">
    <property type="entry name" value="Lact-deh-memb"/>
    <property type="match status" value="1"/>
</dbReference>
<comment type="function">
    <text evidence="5">Catalyzes the oxidation of D-lactate to pyruvate.</text>
</comment>
<dbReference type="InterPro" id="IPR036318">
    <property type="entry name" value="FAD-bd_PCMH-like_sf"/>
</dbReference>
<evidence type="ECO:0000256" key="2">
    <source>
        <dbReference type="ARBA" id="ARBA00022630"/>
    </source>
</evidence>
<dbReference type="GO" id="GO:0048038">
    <property type="term" value="F:quinone binding"/>
    <property type="evidence" value="ECO:0007669"/>
    <property type="project" value="UniProtKB-KW"/>
</dbReference>
<evidence type="ECO:0000256" key="6">
    <source>
        <dbReference type="PIRSR" id="PIRSR000101-1"/>
    </source>
</evidence>
<dbReference type="Gene3D" id="3.30.70.610">
    <property type="entry name" value="D-lactate dehydrogenase, cap domain, subdomain 1"/>
    <property type="match status" value="2"/>
</dbReference>
<keyword evidence="2 5" id="KW-0285">Flavoprotein</keyword>
<evidence type="ECO:0000259" key="7">
    <source>
        <dbReference type="PROSITE" id="PS51387"/>
    </source>
</evidence>
<dbReference type="NCBIfam" id="NF008387">
    <property type="entry name" value="PRK11183.1"/>
    <property type="match status" value="1"/>
</dbReference>
<keyword evidence="3 5" id="KW-0274">FAD</keyword>
<dbReference type="InterPro" id="IPR016166">
    <property type="entry name" value="FAD-bd_PCMH"/>
</dbReference>
<dbReference type="InterPro" id="IPR006094">
    <property type="entry name" value="Oxid_FAD_bind_N"/>
</dbReference>
<reference evidence="8 9" key="1">
    <citation type="submission" date="2019-02" db="EMBL/GenBank/DDBJ databases">
        <title>Genomic Encyclopedia of Type Strains, Phase IV (KMG-IV): sequencing the most valuable type-strain genomes for metagenomic binning, comparative biology and taxonomic classification.</title>
        <authorList>
            <person name="Goeker M."/>
        </authorList>
    </citation>
    <scope>NUCLEOTIDE SEQUENCE [LARGE SCALE GENOMIC DNA]</scope>
    <source>
        <strain evidence="8 9">DSM 21056</strain>
    </source>
</reference>
<feature type="binding site" evidence="6">
    <location>
        <position position="144"/>
    </location>
    <ligand>
        <name>FAD</name>
        <dbReference type="ChEBI" id="CHEBI:57692"/>
    </ligand>
</feature>
<dbReference type="RefSeq" id="WP_130503054.1">
    <property type="nucleotide sequence ID" value="NZ_SHLI01000001.1"/>
</dbReference>
<dbReference type="PROSITE" id="PS51387">
    <property type="entry name" value="FAD_PCMH"/>
    <property type="match status" value="1"/>
</dbReference>
<dbReference type="Gene3D" id="3.30.43.10">
    <property type="entry name" value="Uridine Diphospho-n-acetylenolpyruvylglucosamine Reductase, domain 2"/>
    <property type="match status" value="1"/>
</dbReference>
<evidence type="ECO:0000256" key="3">
    <source>
        <dbReference type="ARBA" id="ARBA00022827"/>
    </source>
</evidence>
<dbReference type="InterPro" id="IPR016173">
    <property type="entry name" value="D-lactate_DH_C-sub2"/>
</dbReference>
<dbReference type="EMBL" id="SHLI01000001">
    <property type="protein sequence ID" value="RZU98768.1"/>
    <property type="molecule type" value="Genomic_DNA"/>
</dbReference>
<dbReference type="GO" id="GO:0006089">
    <property type="term" value="P:lactate metabolic process"/>
    <property type="evidence" value="ECO:0007669"/>
    <property type="project" value="InterPro"/>
</dbReference>
<dbReference type="SUPFAM" id="SSF56176">
    <property type="entry name" value="FAD-binding/transporter-associated domain-like"/>
    <property type="match status" value="1"/>
</dbReference>
<dbReference type="GO" id="GO:0022904">
    <property type="term" value="P:respiratory electron transport chain"/>
    <property type="evidence" value="ECO:0007669"/>
    <property type="project" value="InterPro"/>
</dbReference>
<dbReference type="InterPro" id="IPR015409">
    <property type="entry name" value="Lactate_DH_C"/>
</dbReference>
<dbReference type="InterPro" id="IPR012256">
    <property type="entry name" value="D_lactate_DH"/>
</dbReference>
<organism evidence="8 9">
    <name type="scientific">Spiribacter vilamensis</name>
    <dbReference type="NCBI Taxonomy" id="531306"/>
    <lineage>
        <taxon>Bacteria</taxon>
        <taxon>Pseudomonadati</taxon>
        <taxon>Pseudomonadota</taxon>
        <taxon>Gammaproteobacteria</taxon>
        <taxon>Chromatiales</taxon>
        <taxon>Ectothiorhodospiraceae</taxon>
        <taxon>Spiribacter</taxon>
    </lineage>
</organism>
<evidence type="ECO:0000256" key="1">
    <source>
        <dbReference type="ARBA" id="ARBA00001974"/>
    </source>
</evidence>
<comment type="cofactor">
    <cofactor evidence="1 5 6">
        <name>FAD</name>
        <dbReference type="ChEBI" id="CHEBI:57692"/>
    </cofactor>
</comment>
<evidence type="ECO:0000256" key="5">
    <source>
        <dbReference type="PIRNR" id="PIRNR000101"/>
    </source>
</evidence>
<gene>
    <name evidence="8" type="ORF">EV698_1029</name>
</gene>
<keyword evidence="4 5" id="KW-0560">Oxidoreductase</keyword>
<dbReference type="GO" id="GO:0102029">
    <property type="term" value="F:D-lactate dehydrogenase (quinone) activity"/>
    <property type="evidence" value="ECO:0007669"/>
    <property type="project" value="UniProtKB-EC"/>
</dbReference>
<feature type="domain" description="FAD-binding PCMH-type" evidence="7">
    <location>
        <begin position="37"/>
        <end position="236"/>
    </location>
</feature>
<feature type="binding site" evidence="6">
    <location>
        <begin position="79"/>
        <end position="80"/>
    </location>
    <ligand>
        <name>FAD</name>
        <dbReference type="ChEBI" id="CHEBI:57692"/>
    </ligand>
</feature>
<dbReference type="Gene3D" id="3.30.465.10">
    <property type="match status" value="1"/>
</dbReference>
<dbReference type="InterPro" id="IPR016167">
    <property type="entry name" value="FAD-bd_PCMH_sub1"/>
</dbReference>
<feature type="binding site" evidence="6">
    <location>
        <position position="154"/>
    </location>
    <ligand>
        <name>FAD</name>
        <dbReference type="ChEBI" id="CHEBI:57692"/>
    </ligand>
</feature>
<feature type="binding site" evidence="6">
    <location>
        <begin position="71"/>
        <end position="75"/>
    </location>
    <ligand>
        <name>FAD</name>
        <dbReference type="ChEBI" id="CHEBI:57692"/>
    </ligand>
</feature>
<dbReference type="PANTHER" id="PTHR43716:SF1">
    <property type="entry name" value="D-2-HYDROXYGLUTARATE DEHYDROGENASE, MITOCHONDRIAL"/>
    <property type="match status" value="1"/>
</dbReference>
<keyword evidence="5" id="KW-0874">Quinone</keyword>
<dbReference type="OrthoDB" id="9772552at2"/>
<protein>
    <recommendedName>
        <fullName evidence="5">D-lactate dehydrogenase</fullName>
        <ecNumber evidence="5">1.1.5.12</ecNumber>
    </recommendedName>
</protein>
<evidence type="ECO:0000313" key="9">
    <source>
        <dbReference type="Proteomes" id="UP000292298"/>
    </source>
</evidence>
<dbReference type="GO" id="GO:0055085">
    <property type="term" value="P:transmembrane transport"/>
    <property type="evidence" value="ECO:0007669"/>
    <property type="project" value="InterPro"/>
</dbReference>
<feature type="binding site" evidence="6">
    <location>
        <position position="256"/>
    </location>
    <ligand>
        <name>FAD</name>
        <dbReference type="ChEBI" id="CHEBI:57692"/>
    </ligand>
</feature>
<evidence type="ECO:0000256" key="4">
    <source>
        <dbReference type="ARBA" id="ARBA00023002"/>
    </source>
</evidence>
<dbReference type="PANTHER" id="PTHR43716">
    <property type="entry name" value="D-2-HYDROXYGLUTARATE DEHYDROGENASE, MITOCHONDRIAL"/>
    <property type="match status" value="1"/>
</dbReference>
<dbReference type="PIRSF" id="PIRSF000101">
    <property type="entry name" value="D-lactate_dh"/>
    <property type="match status" value="1"/>
</dbReference>
<dbReference type="Proteomes" id="UP000292298">
    <property type="component" value="Unassembled WGS sequence"/>
</dbReference>
<dbReference type="InterPro" id="IPR016164">
    <property type="entry name" value="FAD-linked_Oxase-like_C"/>
</dbReference>
<dbReference type="InterPro" id="IPR051264">
    <property type="entry name" value="FAD-oxidored/transferase_4"/>
</dbReference>
<dbReference type="GO" id="GO:0071949">
    <property type="term" value="F:FAD binding"/>
    <property type="evidence" value="ECO:0007669"/>
    <property type="project" value="InterPro"/>
</dbReference>
<accession>A0A4Q8D0E5</accession>
<dbReference type="InterPro" id="IPR016169">
    <property type="entry name" value="FAD-bd_PCMH_sub2"/>
</dbReference>
<feature type="binding site" evidence="6">
    <location>
        <position position="137"/>
    </location>
    <ligand>
        <name>FAD</name>
        <dbReference type="ChEBI" id="CHEBI:57692"/>
    </ligand>
</feature>
<evidence type="ECO:0000313" key="8">
    <source>
        <dbReference type="EMBL" id="RZU98768.1"/>
    </source>
</evidence>
<dbReference type="AlphaFoldDB" id="A0A4Q8D0E5"/>
<name>A0A4Q8D0E5_9GAMM</name>
<feature type="binding site" evidence="6">
    <location>
        <position position="251"/>
    </location>
    <ligand>
        <name>FAD</name>
        <dbReference type="ChEBI" id="CHEBI:57692"/>
    </ligand>
</feature>
<comment type="caution">
    <text evidence="8">The sequence shown here is derived from an EMBL/GenBank/DDBJ whole genome shotgun (WGS) entry which is preliminary data.</text>
</comment>
<keyword evidence="9" id="KW-1185">Reference proteome</keyword>
<dbReference type="Pfam" id="PF01565">
    <property type="entry name" value="FAD_binding_4"/>
    <property type="match status" value="1"/>
</dbReference>
<dbReference type="SUPFAM" id="SSF55103">
    <property type="entry name" value="FAD-linked oxidases, C-terminal domain"/>
    <property type="match status" value="1"/>
</dbReference>
<comment type="catalytic activity">
    <reaction evidence="5">
        <text>(R)-lactate + a quinone = a quinol + pyruvate</text>
        <dbReference type="Rhea" id="RHEA:51468"/>
        <dbReference type="ChEBI" id="CHEBI:15361"/>
        <dbReference type="ChEBI" id="CHEBI:16004"/>
        <dbReference type="ChEBI" id="CHEBI:24646"/>
        <dbReference type="ChEBI" id="CHEBI:132124"/>
        <dbReference type="EC" id="1.1.5.12"/>
    </reaction>
</comment>
<proteinExistence type="predicted"/>
<dbReference type="InterPro" id="IPR016172">
    <property type="entry name" value="D-lactate_DH_C-sub1"/>
</dbReference>
<dbReference type="GO" id="GO:0005886">
    <property type="term" value="C:plasma membrane"/>
    <property type="evidence" value="ECO:0007669"/>
    <property type="project" value="InterPro"/>
</dbReference>
<dbReference type="Gene3D" id="3.30.1370.20">
    <property type="entry name" value="D-lactate dehydrogenase, cap domain, subdomain 2"/>
    <property type="match status" value="1"/>
</dbReference>
<sequence length="564" mass="62725">MSATDDLVERLQAIAGEDHVLTDTAATRPYRTGYRSGSGEVAAVVHPGTLVELWQCTRAAIEAGAVIVPQAANTGLTEGSTPKDSYDRTAVAINAMRIKGLQLLGDADQVIALPAATLFELTQTLAPHGREPHSVIGSTSLGATVVGGVCNNSGGALCRRGPAYTELAVYARVNGNGELELVNELGIDLGETPETILDRLERGDYRPEDIDWNAGKASDDGYPEIIRGADEPGAARFNNDPRLLHGVSGSAGKVMVFAVRMDTFEQESDVRTYYIGSNDTHQMAEFRARFLREASKLPITAEYLHRELFDVARRYGKDSFLIIKKLGTARLPKAFKLKNRIDAFFRRLPLLPAPITDHVLQRLSWLAPDPLPERVVEWRDRFEHHLILRVNGDMVEETEGFLQECFPDAWFRCTADEGERAMLHRFAAAGAGVRYLTIHHKEAEDILALDIALARNDRDWFEALPESITRDLVHRLYYGHFFCNVFHQDYVFRKGADVEAHKAKMLEILDERGAEYPAEHNVGHLYPAKPPLAAFYRRLDPTNSFNPGVGKLPRAPWYGEPTEA</sequence>